<dbReference type="GO" id="GO:0032259">
    <property type="term" value="P:methylation"/>
    <property type="evidence" value="ECO:0007669"/>
    <property type="project" value="UniProtKB-KW"/>
</dbReference>
<organism evidence="8 9">
    <name type="scientific">Lentzea indica</name>
    <dbReference type="NCBI Taxonomy" id="2604800"/>
    <lineage>
        <taxon>Bacteria</taxon>
        <taxon>Bacillati</taxon>
        <taxon>Actinomycetota</taxon>
        <taxon>Actinomycetes</taxon>
        <taxon>Pseudonocardiales</taxon>
        <taxon>Pseudonocardiaceae</taxon>
        <taxon>Lentzea</taxon>
    </lineage>
</organism>
<dbReference type="Gene3D" id="3.90.120.10">
    <property type="entry name" value="DNA Methylase, subunit A, domain 2"/>
    <property type="match status" value="1"/>
</dbReference>
<dbReference type="PANTHER" id="PTHR10629:SF52">
    <property type="entry name" value="DNA (CYTOSINE-5)-METHYLTRANSFERASE 1"/>
    <property type="match status" value="1"/>
</dbReference>
<evidence type="ECO:0000256" key="7">
    <source>
        <dbReference type="SAM" id="MobiDB-lite"/>
    </source>
</evidence>
<evidence type="ECO:0000256" key="4">
    <source>
        <dbReference type="ARBA" id="ARBA00022691"/>
    </source>
</evidence>
<dbReference type="EMBL" id="VSRL01000300">
    <property type="protein sequence ID" value="NKE62945.1"/>
    <property type="molecule type" value="Genomic_DNA"/>
</dbReference>
<dbReference type="PANTHER" id="PTHR10629">
    <property type="entry name" value="CYTOSINE-SPECIFIC METHYLTRANSFERASE"/>
    <property type="match status" value="1"/>
</dbReference>
<evidence type="ECO:0000256" key="6">
    <source>
        <dbReference type="PROSITE-ProRule" id="PRU01016"/>
    </source>
</evidence>
<dbReference type="InterPro" id="IPR050390">
    <property type="entry name" value="C5-Methyltransferase"/>
</dbReference>
<keyword evidence="2 6" id="KW-0489">Methyltransferase</keyword>
<dbReference type="EC" id="2.1.1.37" evidence="1"/>
<evidence type="ECO:0000256" key="2">
    <source>
        <dbReference type="ARBA" id="ARBA00022603"/>
    </source>
</evidence>
<sequence length="606" mass="66147">MTLTFTDIFCGAGGSSIGLAAAGFELKLAANHWDRAIETHAANFPGAEHLCADVSNYDMRRLPRTDILWASPICTEISPAGGRKKSRGQMDLLTELNEDGYVGPAALDRTRATFHDVIRATEVHRYKAVLVENVTNVASDWELFDWWVQGMCQLRPGYNVQYVSVSSAHVGGEGNPHAPQWRDRLYLAFTRKDVLLPDVTPRPIAYCAVCDEQVESIQSWKRPEKRRIGKYGQQYVYRCPNTRCRHDVVEPYVLPAAVAIDWNDLGQVIGDRAKPLAAKTMRRIQVGLEMFAQPVVAAAGGNTWERPGSDYIRAWPALDSPTTARTGTPGDGVAVPPFLAPAGGTWNEAPSTIEQPMRTRTTRDTEALVCPPVMLSVNHDDETGRAYPVGSRPLPSRTTKIGDGIAMPPFITMNRTNNTPKPIDEPLAPLTTGRNHALTVPPFVAELRGGGSTARGIDHPLGTVTAGGNHHGLVVPDNAFVTRHYGGHDESKSRPVTQPLGAITATGGNHSLLVIPYRRGAKPHRANNQPISTVATREQHGLMQPAFAIEDCRFRMLKPREHLAAQRFPNTYIVIGTSGEQTMQAGNAVSANVAQWLASRIAQVLA</sequence>
<comment type="similarity">
    <text evidence="6">Belongs to the class I-like SAM-binding methyltransferase superfamily. C5-methyltransferase family.</text>
</comment>
<keyword evidence="5" id="KW-0680">Restriction system</keyword>
<evidence type="ECO:0000256" key="1">
    <source>
        <dbReference type="ARBA" id="ARBA00011975"/>
    </source>
</evidence>
<dbReference type="PROSITE" id="PS51679">
    <property type="entry name" value="SAM_MT_C5"/>
    <property type="match status" value="1"/>
</dbReference>
<comment type="caution">
    <text evidence="8">The sequence shown here is derived from an EMBL/GenBank/DDBJ whole genome shotgun (WGS) entry which is preliminary data.</text>
</comment>
<protein>
    <recommendedName>
        <fullName evidence="1">DNA (cytosine-5-)-methyltransferase</fullName>
        <ecNumber evidence="1">2.1.1.37</ecNumber>
    </recommendedName>
</protein>
<dbReference type="SUPFAM" id="SSF53335">
    <property type="entry name" value="S-adenosyl-L-methionine-dependent methyltransferases"/>
    <property type="match status" value="1"/>
</dbReference>
<feature type="region of interest" description="Disordered" evidence="7">
    <location>
        <begin position="384"/>
        <end position="407"/>
    </location>
</feature>
<evidence type="ECO:0000256" key="3">
    <source>
        <dbReference type="ARBA" id="ARBA00022679"/>
    </source>
</evidence>
<evidence type="ECO:0000256" key="5">
    <source>
        <dbReference type="ARBA" id="ARBA00022747"/>
    </source>
</evidence>
<dbReference type="GO" id="GO:0008168">
    <property type="term" value="F:methyltransferase activity"/>
    <property type="evidence" value="ECO:0007669"/>
    <property type="project" value="UniProtKB-KW"/>
</dbReference>
<keyword evidence="3 6" id="KW-0808">Transferase</keyword>
<evidence type="ECO:0000313" key="9">
    <source>
        <dbReference type="Proteomes" id="UP001515943"/>
    </source>
</evidence>
<keyword evidence="4 6" id="KW-0949">S-adenosyl-L-methionine</keyword>
<dbReference type="Proteomes" id="UP001515943">
    <property type="component" value="Unassembled WGS sequence"/>
</dbReference>
<dbReference type="InterPro" id="IPR001525">
    <property type="entry name" value="C5_MeTfrase"/>
</dbReference>
<gene>
    <name evidence="8" type="ORF">FXN61_41985</name>
</gene>
<dbReference type="InterPro" id="IPR029063">
    <property type="entry name" value="SAM-dependent_MTases_sf"/>
</dbReference>
<dbReference type="Pfam" id="PF00145">
    <property type="entry name" value="DNA_methylase"/>
    <property type="match status" value="2"/>
</dbReference>
<feature type="active site" evidence="6">
    <location>
        <position position="74"/>
    </location>
</feature>
<accession>A0ABX1FVZ0</accession>
<proteinExistence type="inferred from homology"/>
<dbReference type="Gene3D" id="3.40.50.150">
    <property type="entry name" value="Vaccinia Virus protein VP39"/>
    <property type="match status" value="1"/>
</dbReference>
<evidence type="ECO:0000313" key="8">
    <source>
        <dbReference type="EMBL" id="NKE62945.1"/>
    </source>
</evidence>
<dbReference type="RefSeq" id="WP_167979553.1">
    <property type="nucleotide sequence ID" value="NZ_VSRL01000300.1"/>
</dbReference>
<name>A0ABX1FVZ0_9PSEU</name>
<dbReference type="PRINTS" id="PR00105">
    <property type="entry name" value="C5METTRFRASE"/>
</dbReference>
<reference evidence="8 9" key="1">
    <citation type="submission" date="2019-08" db="EMBL/GenBank/DDBJ databases">
        <title>Lentzea from Indian Himalayas.</title>
        <authorList>
            <person name="Mandal S."/>
            <person name="Mallick Gupta A."/>
            <person name="Maiti P.K."/>
            <person name="Sarkar J."/>
            <person name="Mandal S."/>
        </authorList>
    </citation>
    <scope>NUCLEOTIDE SEQUENCE [LARGE SCALE GENOMIC DNA]</scope>
    <source>
        <strain evidence="8 9">PSKA42</strain>
    </source>
</reference>
<keyword evidence="9" id="KW-1185">Reference proteome</keyword>